<dbReference type="Pfam" id="PF08609">
    <property type="entry name" value="Fes1"/>
    <property type="match status" value="1"/>
</dbReference>
<evidence type="ECO:0000256" key="2">
    <source>
        <dbReference type="ARBA" id="ARBA00015214"/>
    </source>
</evidence>
<dbReference type="EMBL" id="LMYN01000011">
    <property type="protein sequence ID" value="KSA03311.1"/>
    <property type="molecule type" value="Genomic_DNA"/>
</dbReference>
<dbReference type="InterPro" id="IPR013918">
    <property type="entry name" value="Nucleotide_exch_fac_Fes1"/>
</dbReference>
<feature type="domain" description="Nucleotide exchange factor Fes1" evidence="5">
    <location>
        <begin position="1"/>
        <end position="80"/>
    </location>
</feature>
<dbReference type="Proteomes" id="UP000054251">
    <property type="component" value="Unassembled WGS sequence"/>
</dbReference>
<name>A0A0V1Q526_9ASCO</name>
<comment type="caution">
    <text evidence="6">The sequence shown here is derived from an EMBL/GenBank/DDBJ whole genome shotgun (WGS) entry which is preliminary data.</text>
</comment>
<organism evidence="6 7">
    <name type="scientific">Debaryomyces fabryi</name>
    <dbReference type="NCBI Taxonomy" id="58627"/>
    <lineage>
        <taxon>Eukaryota</taxon>
        <taxon>Fungi</taxon>
        <taxon>Dikarya</taxon>
        <taxon>Ascomycota</taxon>
        <taxon>Saccharomycotina</taxon>
        <taxon>Pichiomycetes</taxon>
        <taxon>Debaryomycetaceae</taxon>
        <taxon>Debaryomyces</taxon>
    </lineage>
</organism>
<evidence type="ECO:0000313" key="6">
    <source>
        <dbReference type="EMBL" id="KSA03311.1"/>
    </source>
</evidence>
<accession>A0A0V1Q526</accession>
<protein>
    <recommendedName>
        <fullName evidence="3">Hsp70 nucleotide exchange factor FES1</fullName>
    </recommendedName>
    <alternativeName>
        <fullName evidence="2">Hsp70 nucleotide exchange factor fes1</fullName>
    </alternativeName>
</protein>
<dbReference type="GeneID" id="26837958"/>
<evidence type="ECO:0000256" key="3">
    <source>
        <dbReference type="ARBA" id="ARBA00020719"/>
    </source>
</evidence>
<dbReference type="Gene3D" id="1.25.10.10">
    <property type="entry name" value="Leucine-rich Repeat Variant"/>
    <property type="match status" value="1"/>
</dbReference>
<evidence type="ECO:0000256" key="4">
    <source>
        <dbReference type="ARBA" id="ARBA00022737"/>
    </source>
</evidence>
<dbReference type="PANTHER" id="PTHR19316:SF18">
    <property type="entry name" value="HSP70-BINDING PROTEIN 1"/>
    <property type="match status" value="1"/>
</dbReference>
<dbReference type="InterPro" id="IPR016024">
    <property type="entry name" value="ARM-type_fold"/>
</dbReference>
<comment type="similarity">
    <text evidence="1">Belongs to the FES1 family.</text>
</comment>
<dbReference type="InterPro" id="IPR011989">
    <property type="entry name" value="ARM-like"/>
</dbReference>
<dbReference type="OrthoDB" id="10250458at2759"/>
<proteinExistence type="inferred from homology"/>
<gene>
    <name evidence="6" type="ORF">AC631_00949</name>
</gene>
<dbReference type="AlphaFoldDB" id="A0A0V1Q526"/>
<keyword evidence="7" id="KW-1185">Reference proteome</keyword>
<evidence type="ECO:0000259" key="5">
    <source>
        <dbReference type="Pfam" id="PF08609"/>
    </source>
</evidence>
<dbReference type="SUPFAM" id="SSF48371">
    <property type="entry name" value="ARM repeat"/>
    <property type="match status" value="1"/>
</dbReference>
<dbReference type="GO" id="GO:0005783">
    <property type="term" value="C:endoplasmic reticulum"/>
    <property type="evidence" value="ECO:0007669"/>
    <property type="project" value="TreeGrafter"/>
</dbReference>
<sequence length="291" mass="32586">MDKILQWSIAQQSGDQEAIEKIGKPDPKMLEQLFGGPDEPTLMKQAIMVIDNEEATLENKEIAFDNFEMLIENMDNANNIENIKLWPSVINKMSAETPTSLRVYAASCAGIAVQNNPKSQEAFLKYDGLAQLIKICNEEEATTELRLKALFAISSLIRNFEEGYAKFDDLDGWSVVKLNGNQDHKVKLRILSLVSAILSTPFDKKKEEHVHKEKLVANIITLLRKDGHVGCIDKALNIISQLASSNFEFTSNEIADIAQGLGEIEALKDRISEDDYNSVKQVSIDRIAYII</sequence>
<dbReference type="RefSeq" id="XP_015469413.1">
    <property type="nucleotide sequence ID" value="XM_015609779.1"/>
</dbReference>
<keyword evidence="4" id="KW-0677">Repeat</keyword>
<reference evidence="6 7" key="1">
    <citation type="submission" date="2015-11" db="EMBL/GenBank/DDBJ databases">
        <title>The genome of Debaryomyces fabryi.</title>
        <authorList>
            <person name="Tafer H."/>
            <person name="Lopandic K."/>
        </authorList>
    </citation>
    <scope>NUCLEOTIDE SEQUENCE [LARGE SCALE GENOMIC DNA]</scope>
    <source>
        <strain evidence="6 7">CBS 789</strain>
    </source>
</reference>
<dbReference type="PANTHER" id="PTHR19316">
    <property type="entry name" value="PROTEIN FOLDING REGULATOR"/>
    <property type="match status" value="1"/>
</dbReference>
<dbReference type="InterPro" id="IPR050693">
    <property type="entry name" value="Hsp70_NEF-Inhibitors"/>
</dbReference>
<dbReference type="GO" id="GO:0000774">
    <property type="term" value="F:adenyl-nucleotide exchange factor activity"/>
    <property type="evidence" value="ECO:0007669"/>
    <property type="project" value="TreeGrafter"/>
</dbReference>
<evidence type="ECO:0000313" key="7">
    <source>
        <dbReference type="Proteomes" id="UP000054251"/>
    </source>
</evidence>
<evidence type="ECO:0000256" key="1">
    <source>
        <dbReference type="ARBA" id="ARBA00011045"/>
    </source>
</evidence>